<evidence type="ECO:0000256" key="4">
    <source>
        <dbReference type="ARBA" id="ARBA00023159"/>
    </source>
</evidence>
<feature type="domain" description="AP2/ERF" evidence="8">
    <location>
        <begin position="219"/>
        <end position="277"/>
    </location>
</feature>
<feature type="domain" description="AP2/ERF" evidence="8">
    <location>
        <begin position="32"/>
        <end position="91"/>
    </location>
</feature>
<evidence type="ECO:0000256" key="2">
    <source>
        <dbReference type="ARBA" id="ARBA00023015"/>
    </source>
</evidence>
<evidence type="ECO:0000256" key="1">
    <source>
        <dbReference type="ARBA" id="ARBA00004123"/>
    </source>
</evidence>
<dbReference type="InterPro" id="IPR016177">
    <property type="entry name" value="DNA-bd_dom_sf"/>
</dbReference>
<evidence type="ECO:0000259" key="8">
    <source>
        <dbReference type="PROSITE" id="PS51032"/>
    </source>
</evidence>
<keyword evidence="5" id="KW-0804">Transcription</keyword>
<keyword evidence="6" id="KW-0539">Nucleus</keyword>
<dbReference type="PROSITE" id="PS51032">
    <property type="entry name" value="AP2_ERF"/>
    <property type="match status" value="2"/>
</dbReference>
<protein>
    <submittedName>
        <fullName evidence="9">Dehydration-responsive element-binding protein 1b</fullName>
    </submittedName>
</protein>
<comment type="caution">
    <text evidence="9">The sequence shown here is derived from an EMBL/GenBank/DDBJ whole genome shotgun (WGS) entry which is preliminary data.</text>
</comment>
<organism evidence="9 10">
    <name type="scientific">Quercus suber</name>
    <name type="common">Cork oak</name>
    <dbReference type="NCBI Taxonomy" id="58331"/>
    <lineage>
        <taxon>Eukaryota</taxon>
        <taxon>Viridiplantae</taxon>
        <taxon>Streptophyta</taxon>
        <taxon>Embryophyta</taxon>
        <taxon>Tracheophyta</taxon>
        <taxon>Spermatophyta</taxon>
        <taxon>Magnoliopsida</taxon>
        <taxon>eudicotyledons</taxon>
        <taxon>Gunneridae</taxon>
        <taxon>Pentapetalae</taxon>
        <taxon>rosids</taxon>
        <taxon>fabids</taxon>
        <taxon>Fagales</taxon>
        <taxon>Fagaceae</taxon>
        <taxon>Quercus</taxon>
    </lineage>
</organism>
<keyword evidence="3" id="KW-0238">DNA-binding</keyword>
<comment type="subcellular location">
    <subcellularLocation>
        <location evidence="1">Nucleus</location>
    </subcellularLocation>
</comment>
<name>A0AAW0KI83_QUESU</name>
<evidence type="ECO:0000313" key="10">
    <source>
        <dbReference type="Proteomes" id="UP000237347"/>
    </source>
</evidence>
<dbReference type="GO" id="GO:0003700">
    <property type="term" value="F:DNA-binding transcription factor activity"/>
    <property type="evidence" value="ECO:0007669"/>
    <property type="project" value="InterPro"/>
</dbReference>
<keyword evidence="10" id="KW-1185">Reference proteome</keyword>
<dbReference type="Gene3D" id="3.30.730.10">
    <property type="entry name" value="AP2/ERF domain"/>
    <property type="match status" value="2"/>
</dbReference>
<accession>A0AAW0KI83</accession>
<proteinExistence type="inferred from homology"/>
<dbReference type="GO" id="GO:0005634">
    <property type="term" value="C:nucleus"/>
    <property type="evidence" value="ECO:0007669"/>
    <property type="project" value="UniProtKB-SubCell"/>
</dbReference>
<keyword evidence="4" id="KW-0010">Activator</keyword>
<evidence type="ECO:0000313" key="9">
    <source>
        <dbReference type="EMBL" id="KAK7838211.1"/>
    </source>
</evidence>
<keyword evidence="2" id="KW-0805">Transcription regulation</keyword>
<dbReference type="PANTHER" id="PTHR31839">
    <property type="entry name" value="DEHYDRATION-RESPONSIVE ELEMENT-BINDING PROTEIN 1D"/>
    <property type="match status" value="1"/>
</dbReference>
<sequence length="301" mass="34718">MMNLSDEEVMLAFRNPKKRDGRKKFKETKHLMYRGVRNGEEEPTKWVFEVHEPNKKLGIWLEIFPITEMTACAHDVATIVLHSRYACLNFTNSVWRILVRALTTAKDIQRATLEAAESFRLAELDNVSGNELRQRIENEATMTMAAKVETEAEVVFFIDEEVVFSMPRHYSDPQYLMGSDICFSEFGSDSTLHEEVILASKNPKKRDGRKKFKETRHPVYRGVRKKNPRKWVSEMREPNKKSRIWLGTFPTAEMAARAHDVAAIALRGSMAEGMLLPPPHCYDGENMETADSDVSLWNYQI</sequence>
<dbReference type="Proteomes" id="UP000237347">
    <property type="component" value="Unassembled WGS sequence"/>
</dbReference>
<dbReference type="SMART" id="SM00380">
    <property type="entry name" value="AP2"/>
    <property type="match status" value="2"/>
</dbReference>
<gene>
    <name evidence="9" type="primary">DREB1B_5</name>
    <name evidence="9" type="ORF">CFP56_020130</name>
</gene>
<dbReference type="InterPro" id="IPR045277">
    <property type="entry name" value="DRE1A-I"/>
</dbReference>
<dbReference type="AlphaFoldDB" id="A0AAW0KI83"/>
<evidence type="ECO:0000256" key="3">
    <source>
        <dbReference type="ARBA" id="ARBA00023125"/>
    </source>
</evidence>
<comment type="similarity">
    <text evidence="7">Belongs to the AP2/ERF transcription factor family. ERF subfamily.</text>
</comment>
<dbReference type="EMBL" id="PKMF04000311">
    <property type="protein sequence ID" value="KAK7838211.1"/>
    <property type="molecule type" value="Genomic_DNA"/>
</dbReference>
<dbReference type="PRINTS" id="PR00367">
    <property type="entry name" value="ETHRSPELEMNT"/>
</dbReference>
<dbReference type="CDD" id="cd00018">
    <property type="entry name" value="AP2"/>
    <property type="match status" value="1"/>
</dbReference>
<dbReference type="InterPro" id="IPR036955">
    <property type="entry name" value="AP2/ERF_dom_sf"/>
</dbReference>
<dbReference type="PANTHER" id="PTHR31839:SF2">
    <property type="entry name" value="DEHYDRATION-RESPONSIVE ELEMENT-BINDING PROTEIN 1D"/>
    <property type="match status" value="1"/>
</dbReference>
<dbReference type="SUPFAM" id="SSF54171">
    <property type="entry name" value="DNA-binding domain"/>
    <property type="match status" value="2"/>
</dbReference>
<evidence type="ECO:0000256" key="6">
    <source>
        <dbReference type="ARBA" id="ARBA00023242"/>
    </source>
</evidence>
<reference evidence="9 10" key="1">
    <citation type="journal article" date="2018" name="Sci. Data">
        <title>The draft genome sequence of cork oak.</title>
        <authorList>
            <person name="Ramos A.M."/>
            <person name="Usie A."/>
            <person name="Barbosa P."/>
            <person name="Barros P.M."/>
            <person name="Capote T."/>
            <person name="Chaves I."/>
            <person name="Simoes F."/>
            <person name="Abreu I."/>
            <person name="Carrasquinho I."/>
            <person name="Faro C."/>
            <person name="Guimaraes J.B."/>
            <person name="Mendonca D."/>
            <person name="Nobrega F."/>
            <person name="Rodrigues L."/>
            <person name="Saibo N.J.M."/>
            <person name="Varela M.C."/>
            <person name="Egas C."/>
            <person name="Matos J."/>
            <person name="Miguel C.M."/>
            <person name="Oliveira M.M."/>
            <person name="Ricardo C.P."/>
            <person name="Goncalves S."/>
        </authorList>
    </citation>
    <scope>NUCLEOTIDE SEQUENCE [LARGE SCALE GENOMIC DNA]</scope>
    <source>
        <strain evidence="10">cv. HL8</strain>
    </source>
</reference>
<dbReference type="InterPro" id="IPR001471">
    <property type="entry name" value="AP2/ERF_dom"/>
</dbReference>
<dbReference type="GO" id="GO:0003677">
    <property type="term" value="F:DNA binding"/>
    <property type="evidence" value="ECO:0007669"/>
    <property type="project" value="UniProtKB-KW"/>
</dbReference>
<evidence type="ECO:0000256" key="5">
    <source>
        <dbReference type="ARBA" id="ARBA00023163"/>
    </source>
</evidence>
<dbReference type="Pfam" id="PF00847">
    <property type="entry name" value="AP2"/>
    <property type="match status" value="1"/>
</dbReference>
<evidence type="ECO:0000256" key="7">
    <source>
        <dbReference type="ARBA" id="ARBA00024343"/>
    </source>
</evidence>